<dbReference type="PANTHER" id="PTHR43226:SF4">
    <property type="entry name" value="XAA-PRO AMINOPEPTIDASE 3"/>
    <property type="match status" value="1"/>
</dbReference>
<dbReference type="InterPro" id="IPR001131">
    <property type="entry name" value="Peptidase_M24B_aminopep-P_CS"/>
</dbReference>
<organism evidence="12 13">
    <name type="scientific">Catalinimonas alkaloidigena</name>
    <dbReference type="NCBI Taxonomy" id="1075417"/>
    <lineage>
        <taxon>Bacteria</taxon>
        <taxon>Pseudomonadati</taxon>
        <taxon>Bacteroidota</taxon>
        <taxon>Cytophagia</taxon>
        <taxon>Cytophagales</taxon>
        <taxon>Catalimonadaceae</taxon>
        <taxon>Catalinimonas</taxon>
    </lineage>
</organism>
<dbReference type="Gene3D" id="3.40.350.10">
    <property type="entry name" value="Creatinase/prolidase N-terminal domain"/>
    <property type="match status" value="1"/>
</dbReference>
<dbReference type="Proteomes" id="UP000198510">
    <property type="component" value="Unassembled WGS sequence"/>
</dbReference>
<dbReference type="GO" id="GO:0030145">
    <property type="term" value="F:manganese ion binding"/>
    <property type="evidence" value="ECO:0007669"/>
    <property type="project" value="InterPro"/>
</dbReference>
<dbReference type="InterPro" id="IPR036005">
    <property type="entry name" value="Creatinase/aminopeptidase-like"/>
</dbReference>
<dbReference type="AlphaFoldDB" id="A0A1G8ZM46"/>
<dbReference type="InterPro" id="IPR029149">
    <property type="entry name" value="Creatin/AminoP/Spt16_N"/>
</dbReference>
<dbReference type="RefSeq" id="WP_089679231.1">
    <property type="nucleotide sequence ID" value="NZ_FNFO01000002.1"/>
</dbReference>
<dbReference type="STRING" id="1075417.SAMN05421823_10227"/>
<dbReference type="Gene3D" id="3.90.230.10">
    <property type="entry name" value="Creatinase/methionine aminopeptidase superfamily"/>
    <property type="match status" value="1"/>
</dbReference>
<keyword evidence="13" id="KW-1185">Reference proteome</keyword>
<evidence type="ECO:0000256" key="9">
    <source>
        <dbReference type="ARBA" id="ARBA00023211"/>
    </source>
</evidence>
<evidence type="ECO:0000256" key="2">
    <source>
        <dbReference type="ARBA" id="ARBA00001936"/>
    </source>
</evidence>
<name>A0A1G8ZM46_9BACT</name>
<evidence type="ECO:0000313" key="12">
    <source>
        <dbReference type="EMBL" id="SDK16083.1"/>
    </source>
</evidence>
<evidence type="ECO:0000313" key="13">
    <source>
        <dbReference type="Proteomes" id="UP000198510"/>
    </source>
</evidence>
<dbReference type="EMBL" id="FNFO01000002">
    <property type="protein sequence ID" value="SDK16083.1"/>
    <property type="molecule type" value="Genomic_DNA"/>
</dbReference>
<evidence type="ECO:0000256" key="10">
    <source>
        <dbReference type="RuleBase" id="RU000590"/>
    </source>
</evidence>
<sequence>MRYESIGKELFTYNRKQLADRLKPNALAVFNANDIMPTNADGTMPFRQNNDLFYLSGIDQEESILLIYPDCPDPAHREVLFLRETNEHIAIWEGHKYTKEEARETSGIEKVYWLTQFPSVFQGLMAACDYVYLNSNEHTRAVIEVETRDARFIREVRQKYPLHHYERVTPLMHQLRAIKSKREVELIQKACNITEKGFRRVLEFVRPGVMEFEIEAEYAHEFLRNRSKGFAYTPIIASGHNACVLHYIANDQPCQDGDLLLMDVGAEYANYASDMTRTIPVSGRFTPRQREVYDAVLRVMRQAAAMLRPGNTLDEYHKEVGRIMESELIGLRLLEREAVKNQDPEKPLYKKYFMHGTSHHLGLDVHDVGNKYRTFEPGMVFTCEPGIYIREEGIGIRLENDFLVTSGHPVDLMANIPLEAEEIEEAMQASVKA</sequence>
<keyword evidence="12" id="KW-0031">Aminopeptidase</keyword>
<dbReference type="InterPro" id="IPR000994">
    <property type="entry name" value="Pept_M24"/>
</dbReference>
<keyword evidence="6 10" id="KW-0479">Metal-binding</keyword>
<evidence type="ECO:0000256" key="5">
    <source>
        <dbReference type="ARBA" id="ARBA00022670"/>
    </source>
</evidence>
<dbReference type="PANTHER" id="PTHR43226">
    <property type="entry name" value="XAA-PRO AMINOPEPTIDASE 3"/>
    <property type="match status" value="1"/>
</dbReference>
<gene>
    <name evidence="12" type="ORF">SAMN05421823_10227</name>
</gene>
<dbReference type="SMART" id="SM01011">
    <property type="entry name" value="AMP_N"/>
    <property type="match status" value="1"/>
</dbReference>
<dbReference type="Pfam" id="PF00557">
    <property type="entry name" value="Peptidase_M24"/>
    <property type="match status" value="1"/>
</dbReference>
<evidence type="ECO:0000256" key="6">
    <source>
        <dbReference type="ARBA" id="ARBA00022723"/>
    </source>
</evidence>
<proteinExistence type="inferred from homology"/>
<keyword evidence="7" id="KW-0378">Hydrolase</keyword>
<dbReference type="GO" id="GO:0070006">
    <property type="term" value="F:metalloaminopeptidase activity"/>
    <property type="evidence" value="ECO:0007669"/>
    <property type="project" value="InterPro"/>
</dbReference>
<comment type="similarity">
    <text evidence="3 10">Belongs to the peptidase M24B family.</text>
</comment>
<dbReference type="CDD" id="cd01087">
    <property type="entry name" value="Prolidase"/>
    <property type="match status" value="1"/>
</dbReference>
<dbReference type="InterPro" id="IPR007865">
    <property type="entry name" value="Aminopep_P_N"/>
</dbReference>
<keyword evidence="9" id="KW-0464">Manganese</keyword>
<dbReference type="PROSITE" id="PS00491">
    <property type="entry name" value="PROLINE_PEPTIDASE"/>
    <property type="match status" value="1"/>
</dbReference>
<evidence type="ECO:0000256" key="7">
    <source>
        <dbReference type="ARBA" id="ARBA00022801"/>
    </source>
</evidence>
<dbReference type="SUPFAM" id="SSF55920">
    <property type="entry name" value="Creatinase/aminopeptidase"/>
    <property type="match status" value="1"/>
</dbReference>
<protein>
    <recommendedName>
        <fullName evidence="4">Xaa-Pro aminopeptidase</fullName>
        <ecNumber evidence="4">3.4.11.9</ecNumber>
    </recommendedName>
</protein>
<feature type="domain" description="Aminopeptidase P N-terminal" evidence="11">
    <location>
        <begin position="6"/>
        <end position="142"/>
    </location>
</feature>
<dbReference type="InterPro" id="IPR052433">
    <property type="entry name" value="X-Pro_dipept-like"/>
</dbReference>
<dbReference type="OrthoDB" id="9806388at2"/>
<comment type="catalytic activity">
    <reaction evidence="1">
        <text>Release of any N-terminal amino acid, including proline, that is linked to proline, even from a dipeptide or tripeptide.</text>
        <dbReference type="EC" id="3.4.11.9"/>
    </reaction>
</comment>
<evidence type="ECO:0000256" key="3">
    <source>
        <dbReference type="ARBA" id="ARBA00008766"/>
    </source>
</evidence>
<keyword evidence="5" id="KW-0645">Protease</keyword>
<evidence type="ECO:0000256" key="1">
    <source>
        <dbReference type="ARBA" id="ARBA00001424"/>
    </source>
</evidence>
<dbReference type="GO" id="GO:0006508">
    <property type="term" value="P:proteolysis"/>
    <property type="evidence" value="ECO:0007669"/>
    <property type="project" value="UniProtKB-KW"/>
</dbReference>
<accession>A0A1G8ZM46</accession>
<dbReference type="EC" id="3.4.11.9" evidence="4"/>
<dbReference type="Pfam" id="PF05195">
    <property type="entry name" value="AMP_N"/>
    <property type="match status" value="1"/>
</dbReference>
<reference evidence="12 13" key="1">
    <citation type="submission" date="2016-10" db="EMBL/GenBank/DDBJ databases">
        <authorList>
            <person name="de Groot N.N."/>
        </authorList>
    </citation>
    <scope>NUCLEOTIDE SEQUENCE [LARGE SCALE GENOMIC DNA]</scope>
    <source>
        <strain evidence="12 13">DSM 25186</strain>
    </source>
</reference>
<evidence type="ECO:0000259" key="11">
    <source>
        <dbReference type="SMART" id="SM01011"/>
    </source>
</evidence>
<dbReference type="SUPFAM" id="SSF53092">
    <property type="entry name" value="Creatinase/prolidase N-terminal domain"/>
    <property type="match status" value="1"/>
</dbReference>
<comment type="cofactor">
    <cofactor evidence="2">
        <name>Mn(2+)</name>
        <dbReference type="ChEBI" id="CHEBI:29035"/>
    </cofactor>
</comment>
<keyword evidence="8" id="KW-0482">Metalloprotease</keyword>
<evidence type="ECO:0000256" key="4">
    <source>
        <dbReference type="ARBA" id="ARBA00012574"/>
    </source>
</evidence>
<evidence type="ECO:0000256" key="8">
    <source>
        <dbReference type="ARBA" id="ARBA00023049"/>
    </source>
</evidence>